<protein>
    <submittedName>
        <fullName evidence="2">Uncharacterized protein</fullName>
    </submittedName>
</protein>
<proteinExistence type="predicted"/>
<sequence length="181" mass="19936">MRRSGGRYREQRRKMIVLSRGDGEIGPPFANFFSHSYSYLYASSSSSPIVAGGDGRRNGRRAGAMTDREQMAHTYPARSTLSDHEKTRRLSMSIMLMAASLRVGHQRRESTGADLGMGRSNANDELQNDGSPHSSTKDPCYDSNDDARSACSSVLSRGNRSPAKETIIIRARTCVTISKRS</sequence>
<feature type="compositionally biased region" description="Polar residues" evidence="1">
    <location>
        <begin position="150"/>
        <end position="159"/>
    </location>
</feature>
<dbReference type="Proteomes" id="UP000027222">
    <property type="component" value="Unassembled WGS sequence"/>
</dbReference>
<feature type="compositionally biased region" description="Polar residues" evidence="1">
    <location>
        <begin position="120"/>
        <end position="134"/>
    </location>
</feature>
<dbReference type="HOGENOM" id="CLU_1489126_0_0_1"/>
<reference evidence="3" key="1">
    <citation type="journal article" date="2014" name="Proc. Natl. Acad. Sci. U.S.A.">
        <title>Extensive sampling of basidiomycete genomes demonstrates inadequacy of the white-rot/brown-rot paradigm for wood decay fungi.</title>
        <authorList>
            <person name="Riley R."/>
            <person name="Salamov A.A."/>
            <person name="Brown D.W."/>
            <person name="Nagy L.G."/>
            <person name="Floudas D."/>
            <person name="Held B.W."/>
            <person name="Levasseur A."/>
            <person name="Lombard V."/>
            <person name="Morin E."/>
            <person name="Otillar R."/>
            <person name="Lindquist E.A."/>
            <person name="Sun H."/>
            <person name="LaButti K.M."/>
            <person name="Schmutz J."/>
            <person name="Jabbour D."/>
            <person name="Luo H."/>
            <person name="Baker S.E."/>
            <person name="Pisabarro A.G."/>
            <person name="Walton J.D."/>
            <person name="Blanchette R.A."/>
            <person name="Henrissat B."/>
            <person name="Martin F."/>
            <person name="Cullen D."/>
            <person name="Hibbett D.S."/>
            <person name="Grigoriev I.V."/>
        </authorList>
    </citation>
    <scope>NUCLEOTIDE SEQUENCE [LARGE SCALE GENOMIC DNA]</scope>
    <source>
        <strain evidence="3">CBS 339.88</strain>
    </source>
</reference>
<feature type="compositionally biased region" description="Basic and acidic residues" evidence="1">
    <location>
        <begin position="135"/>
        <end position="148"/>
    </location>
</feature>
<accession>A0A067SKK8</accession>
<gene>
    <name evidence="2" type="ORF">GALMADRAFT_257261</name>
</gene>
<evidence type="ECO:0000256" key="1">
    <source>
        <dbReference type="SAM" id="MobiDB-lite"/>
    </source>
</evidence>
<dbReference type="AlphaFoldDB" id="A0A067SKK8"/>
<name>A0A067SKK8_GALM3</name>
<evidence type="ECO:0000313" key="2">
    <source>
        <dbReference type="EMBL" id="KDR68269.1"/>
    </source>
</evidence>
<keyword evidence="3" id="KW-1185">Reference proteome</keyword>
<evidence type="ECO:0000313" key="3">
    <source>
        <dbReference type="Proteomes" id="UP000027222"/>
    </source>
</evidence>
<organism evidence="2 3">
    <name type="scientific">Galerina marginata (strain CBS 339.88)</name>
    <dbReference type="NCBI Taxonomy" id="685588"/>
    <lineage>
        <taxon>Eukaryota</taxon>
        <taxon>Fungi</taxon>
        <taxon>Dikarya</taxon>
        <taxon>Basidiomycota</taxon>
        <taxon>Agaricomycotina</taxon>
        <taxon>Agaricomycetes</taxon>
        <taxon>Agaricomycetidae</taxon>
        <taxon>Agaricales</taxon>
        <taxon>Agaricineae</taxon>
        <taxon>Strophariaceae</taxon>
        <taxon>Galerina</taxon>
    </lineage>
</organism>
<feature type="region of interest" description="Disordered" evidence="1">
    <location>
        <begin position="111"/>
        <end position="161"/>
    </location>
</feature>
<dbReference type="EMBL" id="KL142409">
    <property type="protein sequence ID" value="KDR68269.1"/>
    <property type="molecule type" value="Genomic_DNA"/>
</dbReference>